<evidence type="ECO:0000256" key="3">
    <source>
        <dbReference type="ARBA" id="ARBA00022833"/>
    </source>
</evidence>
<proteinExistence type="predicted"/>
<dbReference type="InterPro" id="IPR013083">
    <property type="entry name" value="Znf_RING/FYVE/PHD"/>
</dbReference>
<dbReference type="InterPro" id="IPR011011">
    <property type="entry name" value="Znf_FYVE_PHD"/>
</dbReference>
<evidence type="ECO:0000256" key="2">
    <source>
        <dbReference type="ARBA" id="ARBA00022771"/>
    </source>
</evidence>
<organism evidence="5 6">
    <name type="scientific">Zootermopsis nevadensis</name>
    <name type="common">Dampwood termite</name>
    <dbReference type="NCBI Taxonomy" id="136037"/>
    <lineage>
        <taxon>Eukaryota</taxon>
        <taxon>Metazoa</taxon>
        <taxon>Ecdysozoa</taxon>
        <taxon>Arthropoda</taxon>
        <taxon>Hexapoda</taxon>
        <taxon>Insecta</taxon>
        <taxon>Pterygota</taxon>
        <taxon>Neoptera</taxon>
        <taxon>Polyneoptera</taxon>
        <taxon>Dictyoptera</taxon>
        <taxon>Blattodea</taxon>
        <taxon>Blattoidea</taxon>
        <taxon>Termitoidae</taxon>
        <taxon>Termopsidae</taxon>
        <taxon>Zootermopsis</taxon>
    </lineage>
</organism>
<accession>A0A067RDE6</accession>
<keyword evidence="3" id="KW-0862">Zinc</keyword>
<dbReference type="eggNOG" id="ENOG502T7FW">
    <property type="taxonomic scope" value="Eukaryota"/>
</dbReference>
<reference evidence="5 6" key="1">
    <citation type="journal article" date="2014" name="Nat. Commun.">
        <title>Molecular traces of alternative social organization in a termite genome.</title>
        <authorList>
            <person name="Terrapon N."/>
            <person name="Li C."/>
            <person name="Robertson H.M."/>
            <person name="Ji L."/>
            <person name="Meng X."/>
            <person name="Booth W."/>
            <person name="Chen Z."/>
            <person name="Childers C.P."/>
            <person name="Glastad K.M."/>
            <person name="Gokhale K."/>
            <person name="Gowin J."/>
            <person name="Gronenberg W."/>
            <person name="Hermansen R.A."/>
            <person name="Hu H."/>
            <person name="Hunt B.G."/>
            <person name="Huylmans A.K."/>
            <person name="Khalil S.M."/>
            <person name="Mitchell R.D."/>
            <person name="Munoz-Torres M.C."/>
            <person name="Mustard J.A."/>
            <person name="Pan H."/>
            <person name="Reese J.T."/>
            <person name="Scharf M.E."/>
            <person name="Sun F."/>
            <person name="Vogel H."/>
            <person name="Xiao J."/>
            <person name="Yang W."/>
            <person name="Yang Z."/>
            <person name="Yang Z."/>
            <person name="Zhou J."/>
            <person name="Zhu J."/>
            <person name="Brent C.S."/>
            <person name="Elsik C.G."/>
            <person name="Goodisman M.A."/>
            <person name="Liberles D.A."/>
            <person name="Roe R.M."/>
            <person name="Vargo E.L."/>
            <person name="Vilcinskas A."/>
            <person name="Wang J."/>
            <person name="Bornberg-Bauer E."/>
            <person name="Korb J."/>
            <person name="Zhang G."/>
            <person name="Liebig J."/>
        </authorList>
    </citation>
    <scope>NUCLEOTIDE SEQUENCE [LARGE SCALE GENOMIC DNA]</scope>
    <source>
        <tissue evidence="5">Whole organism</tissue>
    </source>
</reference>
<dbReference type="OMA" id="IVCKRER"/>
<dbReference type="SUPFAM" id="SSF57903">
    <property type="entry name" value="FYVE/PHD zinc finger"/>
    <property type="match status" value="1"/>
</dbReference>
<dbReference type="PROSITE" id="PS01359">
    <property type="entry name" value="ZF_PHD_1"/>
    <property type="match status" value="1"/>
</dbReference>
<evidence type="ECO:0000256" key="1">
    <source>
        <dbReference type="ARBA" id="ARBA00022723"/>
    </source>
</evidence>
<dbReference type="EMBL" id="KK852711">
    <property type="protein sequence ID" value="KDR17953.1"/>
    <property type="molecule type" value="Genomic_DNA"/>
</dbReference>
<dbReference type="InParanoid" id="A0A067RDE6"/>
<name>A0A067RDE6_ZOONE</name>
<dbReference type="GO" id="GO:0008270">
    <property type="term" value="F:zinc ion binding"/>
    <property type="evidence" value="ECO:0007669"/>
    <property type="project" value="UniProtKB-KW"/>
</dbReference>
<dbReference type="AlphaFoldDB" id="A0A067RDE6"/>
<keyword evidence="2" id="KW-0863">Zinc-finger</keyword>
<dbReference type="InterPro" id="IPR019786">
    <property type="entry name" value="Zinc_finger_PHD-type_CS"/>
</dbReference>
<keyword evidence="1" id="KW-0479">Metal-binding</keyword>
<evidence type="ECO:0000313" key="6">
    <source>
        <dbReference type="Proteomes" id="UP000027135"/>
    </source>
</evidence>
<evidence type="ECO:0000256" key="4">
    <source>
        <dbReference type="SAM" id="MobiDB-lite"/>
    </source>
</evidence>
<evidence type="ECO:0008006" key="7">
    <source>
        <dbReference type="Google" id="ProtNLM"/>
    </source>
</evidence>
<dbReference type="Gene3D" id="3.30.40.10">
    <property type="entry name" value="Zinc/RING finger domain, C3HC4 (zinc finger)"/>
    <property type="match status" value="1"/>
</dbReference>
<keyword evidence="6" id="KW-1185">Reference proteome</keyword>
<sequence>MVASKDCCSVCKRPFHGKQKCIRCSGPCGSRLHLSCLNMSDTEYSLFMVDGQSTYNCVSCVLLSRASSPKNTRRRSLRSASTSELPVKDISPDGASMPLDPESLGVQIEMVRRNGASTHKLVENLVQMVLKLSEDVQLLRKDNGYLKSQLAKLASCAPAPAVPPSIQKPSSLVYDDAAHKAADPALCSASTSADAGSKSYKDILSAGLKPKVSGAESEDFITVSYKKKPTSVMPSVNTVNTVRQRRQPLIGVRNSAALPIVCKRERSKALFVSRFSPGVSAADVEKSLKEQLSLKRLVCTRLKTKFDAYASFHISVNEVDFPLINNTGVWPNGCLIAPFYGKLTPDQVYSSSTPQSSAVLSPAGNIPIAPEEGSIPL</sequence>
<dbReference type="Proteomes" id="UP000027135">
    <property type="component" value="Unassembled WGS sequence"/>
</dbReference>
<protein>
    <recommendedName>
        <fullName evidence="7">Zinc finger PHD-type domain-containing protein</fullName>
    </recommendedName>
</protein>
<gene>
    <name evidence="5" type="ORF">L798_08171</name>
</gene>
<feature type="region of interest" description="Disordered" evidence="4">
    <location>
        <begin position="71"/>
        <end position="98"/>
    </location>
</feature>
<evidence type="ECO:0000313" key="5">
    <source>
        <dbReference type="EMBL" id="KDR17953.1"/>
    </source>
</evidence>